<gene>
    <name evidence="1" type="ORF">SAMN02927903_02734</name>
</gene>
<evidence type="ECO:0000313" key="2">
    <source>
        <dbReference type="Proteomes" id="UP000199354"/>
    </source>
</evidence>
<keyword evidence="2" id="KW-1185">Reference proteome</keyword>
<name>A0A1G5JIH6_9FLAO</name>
<accession>A0A1G5JIH6</accession>
<dbReference type="OrthoDB" id="1524444at2"/>
<dbReference type="STRING" id="490189.SAMN02927903_02734"/>
<proteinExistence type="predicted"/>
<organism evidence="1 2">
    <name type="scientific">Flavobacterium caeni</name>
    <dbReference type="NCBI Taxonomy" id="490189"/>
    <lineage>
        <taxon>Bacteria</taxon>
        <taxon>Pseudomonadati</taxon>
        <taxon>Bacteroidota</taxon>
        <taxon>Flavobacteriia</taxon>
        <taxon>Flavobacteriales</taxon>
        <taxon>Flavobacteriaceae</taxon>
        <taxon>Flavobacterium</taxon>
    </lineage>
</organism>
<sequence>MKKIFLLLAVVAGTILTSCEGPQGPQGPTGYSVESENFEIRDVDFFGDANGYYGILYELNPEILNSDMVLVYRLAGVTNDGLDIWETIPETIYFPNGEELDYDFDFTRRDISIYLGYTSESVLTPAYTQNQVFRVVIIPGYLSNKVGATDYDSVTRALKISDADFTQLTKN</sequence>
<protein>
    <submittedName>
        <fullName evidence="1">Uncharacterized protein</fullName>
    </submittedName>
</protein>
<evidence type="ECO:0000313" key="1">
    <source>
        <dbReference type="EMBL" id="SCY88165.1"/>
    </source>
</evidence>
<dbReference type="RefSeq" id="WP_091145179.1">
    <property type="nucleotide sequence ID" value="NZ_FMVF01000014.1"/>
</dbReference>
<dbReference type="EMBL" id="FMVF01000014">
    <property type="protein sequence ID" value="SCY88165.1"/>
    <property type="molecule type" value="Genomic_DNA"/>
</dbReference>
<dbReference type="PROSITE" id="PS51257">
    <property type="entry name" value="PROKAR_LIPOPROTEIN"/>
    <property type="match status" value="1"/>
</dbReference>
<dbReference type="Proteomes" id="UP000199354">
    <property type="component" value="Unassembled WGS sequence"/>
</dbReference>
<dbReference type="AlphaFoldDB" id="A0A1G5JIH6"/>
<reference evidence="1 2" key="1">
    <citation type="submission" date="2016-10" db="EMBL/GenBank/DDBJ databases">
        <authorList>
            <person name="de Groot N.N."/>
        </authorList>
    </citation>
    <scope>NUCLEOTIDE SEQUENCE [LARGE SCALE GENOMIC DNA]</scope>
    <source>
        <strain evidence="1 2">CGMCC 1.7031</strain>
    </source>
</reference>